<protein>
    <recommendedName>
        <fullName evidence="4">FAD binding domain-containing protein</fullName>
    </recommendedName>
</protein>
<sequence length="100" mass="10641">MDADSRRPAMTRTASAGIEALRAEMTGPVIVPGDPRYDDARDVWNGAIDRRPAVIARCASPHDVVAAIRFAQEQGLEIAVRGVATAIPAPPWSTTGSWST</sequence>
<dbReference type="InterPro" id="IPR036318">
    <property type="entry name" value="FAD-bd_PCMH-like_sf"/>
</dbReference>
<dbReference type="SUPFAM" id="SSF56176">
    <property type="entry name" value="FAD-binding/transporter-associated domain-like"/>
    <property type="match status" value="1"/>
</dbReference>
<keyword evidence="3" id="KW-1185">Reference proteome</keyword>
<evidence type="ECO:0008006" key="4">
    <source>
        <dbReference type="Google" id="ProtNLM"/>
    </source>
</evidence>
<proteinExistence type="predicted"/>
<name>A0ABP9NLL9_9PSEU</name>
<dbReference type="InterPro" id="IPR016167">
    <property type="entry name" value="FAD-bd_PCMH_sub1"/>
</dbReference>
<dbReference type="Proteomes" id="UP001500804">
    <property type="component" value="Unassembled WGS sequence"/>
</dbReference>
<evidence type="ECO:0000313" key="3">
    <source>
        <dbReference type="Proteomes" id="UP001500804"/>
    </source>
</evidence>
<evidence type="ECO:0000256" key="1">
    <source>
        <dbReference type="ARBA" id="ARBA00023002"/>
    </source>
</evidence>
<comment type="caution">
    <text evidence="2">The sequence shown here is derived from an EMBL/GenBank/DDBJ whole genome shotgun (WGS) entry which is preliminary data.</text>
</comment>
<evidence type="ECO:0000313" key="2">
    <source>
        <dbReference type="EMBL" id="GAA5126198.1"/>
    </source>
</evidence>
<dbReference type="EMBL" id="BAABJO010000015">
    <property type="protein sequence ID" value="GAA5126198.1"/>
    <property type="molecule type" value="Genomic_DNA"/>
</dbReference>
<organism evidence="2 3">
    <name type="scientific">Pseudonocardia adelaidensis</name>
    <dbReference type="NCBI Taxonomy" id="648754"/>
    <lineage>
        <taxon>Bacteria</taxon>
        <taxon>Bacillati</taxon>
        <taxon>Actinomycetota</taxon>
        <taxon>Actinomycetes</taxon>
        <taxon>Pseudonocardiales</taxon>
        <taxon>Pseudonocardiaceae</taxon>
        <taxon>Pseudonocardia</taxon>
    </lineage>
</organism>
<keyword evidence="1" id="KW-0560">Oxidoreductase</keyword>
<gene>
    <name evidence="2" type="ORF">GCM10023320_41700</name>
</gene>
<accession>A0ABP9NLL9</accession>
<dbReference type="Gene3D" id="3.30.43.10">
    <property type="entry name" value="Uridine Diphospho-n-acetylenolpyruvylglucosamine Reductase, domain 2"/>
    <property type="match status" value="1"/>
</dbReference>
<reference evidence="3" key="1">
    <citation type="journal article" date="2019" name="Int. J. Syst. Evol. Microbiol.">
        <title>The Global Catalogue of Microorganisms (GCM) 10K type strain sequencing project: providing services to taxonomists for standard genome sequencing and annotation.</title>
        <authorList>
            <consortium name="The Broad Institute Genomics Platform"/>
            <consortium name="The Broad Institute Genome Sequencing Center for Infectious Disease"/>
            <person name="Wu L."/>
            <person name="Ma J."/>
        </authorList>
    </citation>
    <scope>NUCLEOTIDE SEQUENCE [LARGE SCALE GENOMIC DNA]</scope>
    <source>
        <strain evidence="3">JCM 18302</strain>
    </source>
</reference>